<accession>A0A6G6XKC7</accession>
<dbReference type="GO" id="GO:0006231">
    <property type="term" value="P:dTMP biosynthetic process"/>
    <property type="evidence" value="ECO:0007669"/>
    <property type="project" value="InterPro"/>
</dbReference>
<organism evidence="1 2">
    <name type="scientific">Gordonia phage Skog</name>
    <dbReference type="NCBI Taxonomy" id="2704033"/>
    <lineage>
        <taxon>Viruses</taxon>
        <taxon>Duplodnaviria</taxon>
        <taxon>Heunggongvirae</taxon>
        <taxon>Uroviricota</taxon>
        <taxon>Caudoviricetes</taxon>
        <taxon>Skogvirus</taxon>
        <taxon>Skogvirus Skog</taxon>
    </lineage>
</organism>
<evidence type="ECO:0000313" key="2">
    <source>
        <dbReference type="Proteomes" id="UP000503093"/>
    </source>
</evidence>
<dbReference type="Gene3D" id="3.30.1360.170">
    <property type="match status" value="1"/>
</dbReference>
<dbReference type="Proteomes" id="UP000503093">
    <property type="component" value="Segment"/>
</dbReference>
<dbReference type="KEGG" id="vg:64766635"/>
<sequence>MGPIPQSPVDFTSSLVVEPLTDSIDDLSDQVLISVMAPAFSWAEHRSFPGWMIVPEENQDFLFYIPDETRRLAASGEEEDESRYHLVRGAMESFSEKGFAIYAELIKNGVSLDIARTVLPSNLMVRCVVAGSLRTLFDFISWARSDVASDEMATLAEGYELVVKNCAPRFCALLDGTSADVERVE</sequence>
<reference evidence="1 2" key="1">
    <citation type="submission" date="2020-01" db="EMBL/GenBank/DDBJ databases">
        <authorList>
            <person name="Alvaro L.E."/>
            <person name="Baker K.N."/>
            <person name="Baxter I.S."/>
            <person name="Brown M.R."/>
            <person name="Driscoll K.D."/>
            <person name="Elrubaie J.M."/>
            <person name="Feith S.L."/>
            <person name="Indihar D.F."/>
            <person name="Knoch V.T."/>
            <person name="Koirtyohann K.M."/>
            <person name="Kratz M.A."/>
            <person name="Lear A.H."/>
            <person name="Lindblom K.E."/>
            <person name="Marcus E.R."/>
            <person name="Murphy M.E."/>
            <person name="Sensor R."/>
            <person name="Sherman S.J."/>
            <person name="Swift V.R."/>
            <person name="White K.E."/>
            <person name="Wills S.J."/>
            <person name="Gatt S.M."/>
            <person name="Lohbauer S.A."/>
            <person name="Power T.R."/>
            <person name="Rosales K.A."/>
            <person name="Sisson B.M."/>
            <person name="Isern S."/>
            <person name="Michael S.F."/>
            <person name="Sunnen C.N."/>
            <person name="Garlena R.A."/>
            <person name="Russell D.A."/>
            <person name="Pope W.H."/>
            <person name="Jacobs-Sera D."/>
            <person name="Hatfull G.F."/>
        </authorList>
    </citation>
    <scope>NUCLEOTIDE SEQUENCE [LARGE SCALE GENOMIC DNA]</scope>
</reference>
<dbReference type="GeneID" id="64766635"/>
<dbReference type="GO" id="GO:0050797">
    <property type="term" value="F:thymidylate synthase (FAD) activity"/>
    <property type="evidence" value="ECO:0007669"/>
    <property type="project" value="InterPro"/>
</dbReference>
<dbReference type="SUPFAM" id="SSF69796">
    <property type="entry name" value="Thymidylate synthase-complementing protein Thy1"/>
    <property type="match status" value="1"/>
</dbReference>
<keyword evidence="2" id="KW-1185">Reference proteome</keyword>
<evidence type="ECO:0000313" key="1">
    <source>
        <dbReference type="EMBL" id="QIG58305.1"/>
    </source>
</evidence>
<dbReference type="RefSeq" id="YP_010059403.1">
    <property type="nucleotide sequence ID" value="NC_054725.1"/>
</dbReference>
<protein>
    <submittedName>
        <fullName evidence="1">ThyX-like thymidylate synthase</fullName>
    </submittedName>
</protein>
<dbReference type="InterPro" id="IPR003669">
    <property type="entry name" value="Thymidylate_synthase_ThyX"/>
</dbReference>
<dbReference type="GO" id="GO:0050660">
    <property type="term" value="F:flavin adenine dinucleotide binding"/>
    <property type="evidence" value="ECO:0007669"/>
    <property type="project" value="InterPro"/>
</dbReference>
<gene>
    <name evidence="1" type="primary">154</name>
    <name evidence="1" type="ORF">SEA_SKOG_153</name>
</gene>
<dbReference type="Pfam" id="PF02511">
    <property type="entry name" value="Thy1"/>
    <property type="match status" value="1"/>
</dbReference>
<dbReference type="InterPro" id="IPR036098">
    <property type="entry name" value="Thymidylate_synthase_ThyX_sf"/>
</dbReference>
<name>A0A6G6XKC7_9CAUD</name>
<dbReference type="PROSITE" id="PS51331">
    <property type="entry name" value="THYX"/>
    <property type="match status" value="1"/>
</dbReference>
<dbReference type="EMBL" id="MN908687">
    <property type="protein sequence ID" value="QIG58305.1"/>
    <property type="molecule type" value="Genomic_DNA"/>
</dbReference>
<proteinExistence type="predicted"/>